<reference evidence="3 4" key="1">
    <citation type="submission" date="2021-04" db="EMBL/GenBank/DDBJ databases">
        <authorList>
            <person name="Ivanova A."/>
        </authorList>
    </citation>
    <scope>NUCLEOTIDE SEQUENCE [LARGE SCALE GENOMIC DNA]</scope>
    <source>
        <strain evidence="3 4">G18</strain>
    </source>
</reference>
<evidence type="ECO:0000256" key="1">
    <source>
        <dbReference type="SAM" id="SignalP"/>
    </source>
</evidence>
<name>A0ABS5BRD1_9BACT</name>
<proteinExistence type="predicted"/>
<feature type="chain" id="PRO_5047251623" description="DUF3108 domain-containing protein" evidence="1">
    <location>
        <begin position="21"/>
        <end position="204"/>
    </location>
</feature>
<evidence type="ECO:0000313" key="3">
    <source>
        <dbReference type="EMBL" id="MBP3956289.1"/>
    </source>
</evidence>
<keyword evidence="1" id="KW-0732">Signal</keyword>
<evidence type="ECO:0000313" key="4">
    <source>
        <dbReference type="Proteomes" id="UP000676565"/>
    </source>
</evidence>
<evidence type="ECO:0000259" key="2">
    <source>
        <dbReference type="Pfam" id="PF21347"/>
    </source>
</evidence>
<dbReference type="RefSeq" id="WP_210654309.1">
    <property type="nucleotide sequence ID" value="NZ_JAGKQQ010000001.1"/>
</dbReference>
<sequence length="204" mass="22323">MIRSLAALLVVTALIGLAPAAPVPAHLMPKEPLYYATQKGTRWVYVNQNVESVYEATDVKPTKQGGSIVTIELVHDGKKTPNQKLDVSPRGIFRIEVNGNARGQPMCLLRCPAELDKEWPFHLNNGGVFVHRGTMKVTGTEDVTVPAGKFPAVRVAERMAAYMGEQWIGTEDYTSWYAPDVGLVKQTSPGGFKKELKSFKPGNG</sequence>
<feature type="domain" description="DUF3108" evidence="2">
    <location>
        <begin position="136"/>
        <end position="186"/>
    </location>
</feature>
<gene>
    <name evidence="3" type="ORF">J8F10_13445</name>
</gene>
<comment type="caution">
    <text evidence="3">The sequence shown here is derived from an EMBL/GenBank/DDBJ whole genome shotgun (WGS) entry which is preliminary data.</text>
</comment>
<keyword evidence="4" id="KW-1185">Reference proteome</keyword>
<dbReference type="Gene3D" id="2.40.360.20">
    <property type="match status" value="1"/>
</dbReference>
<dbReference type="InterPro" id="IPR049279">
    <property type="entry name" value="DUF3108-like"/>
</dbReference>
<accession>A0ABS5BRD1</accession>
<feature type="signal peptide" evidence="1">
    <location>
        <begin position="1"/>
        <end position="20"/>
    </location>
</feature>
<protein>
    <recommendedName>
        <fullName evidence="2">DUF3108 domain-containing protein</fullName>
    </recommendedName>
</protein>
<dbReference type="Pfam" id="PF21347">
    <property type="entry name" value="DUF3108_like"/>
    <property type="match status" value="1"/>
</dbReference>
<dbReference type="EMBL" id="JAGKQQ010000001">
    <property type="protein sequence ID" value="MBP3956289.1"/>
    <property type="molecule type" value="Genomic_DNA"/>
</dbReference>
<dbReference type="Proteomes" id="UP000676565">
    <property type="component" value="Unassembled WGS sequence"/>
</dbReference>
<organism evidence="3 4">
    <name type="scientific">Gemmata palustris</name>
    <dbReference type="NCBI Taxonomy" id="2822762"/>
    <lineage>
        <taxon>Bacteria</taxon>
        <taxon>Pseudomonadati</taxon>
        <taxon>Planctomycetota</taxon>
        <taxon>Planctomycetia</taxon>
        <taxon>Gemmatales</taxon>
        <taxon>Gemmataceae</taxon>
        <taxon>Gemmata</taxon>
    </lineage>
</organism>